<proteinExistence type="predicted"/>
<evidence type="ECO:0000313" key="4">
    <source>
        <dbReference type="Proteomes" id="UP001161757"/>
    </source>
</evidence>
<organism evidence="3 4">
    <name type="scientific">Exophiala dermatitidis</name>
    <name type="common">Black yeast-like fungus</name>
    <name type="synonym">Wangiella dermatitidis</name>
    <dbReference type="NCBI Taxonomy" id="5970"/>
    <lineage>
        <taxon>Eukaryota</taxon>
        <taxon>Fungi</taxon>
        <taxon>Dikarya</taxon>
        <taxon>Ascomycota</taxon>
        <taxon>Pezizomycotina</taxon>
        <taxon>Eurotiomycetes</taxon>
        <taxon>Chaetothyriomycetidae</taxon>
        <taxon>Chaetothyriales</taxon>
        <taxon>Herpotrichiellaceae</taxon>
        <taxon>Exophiala</taxon>
    </lineage>
</organism>
<dbReference type="AlphaFoldDB" id="A0AAN6EQE5"/>
<feature type="region of interest" description="Disordered" evidence="2">
    <location>
        <begin position="17"/>
        <end position="36"/>
    </location>
</feature>
<evidence type="ECO:0008006" key="5">
    <source>
        <dbReference type="Google" id="ProtNLM"/>
    </source>
</evidence>
<dbReference type="Gene3D" id="3.40.50.150">
    <property type="entry name" value="Vaccinia Virus protein VP39"/>
    <property type="match status" value="1"/>
</dbReference>
<reference evidence="3" key="1">
    <citation type="submission" date="2023-01" db="EMBL/GenBank/DDBJ databases">
        <title>Exophiala dermititidis isolated from Cystic Fibrosis Patient.</title>
        <authorList>
            <person name="Kurbessoian T."/>
            <person name="Crocker A."/>
            <person name="Murante D."/>
            <person name="Hogan D.A."/>
            <person name="Stajich J.E."/>
        </authorList>
    </citation>
    <scope>NUCLEOTIDE SEQUENCE</scope>
    <source>
        <strain evidence="3">Ex8</strain>
    </source>
</reference>
<evidence type="ECO:0000256" key="1">
    <source>
        <dbReference type="SAM" id="Coils"/>
    </source>
</evidence>
<dbReference type="InterPro" id="IPR029063">
    <property type="entry name" value="SAM-dependent_MTases_sf"/>
</dbReference>
<gene>
    <name evidence="3" type="ORF">HRR80_007424</name>
</gene>
<name>A0AAN6EQE5_EXODE</name>
<sequence length="583" mass="66598">MVTRYFVRQASTVARKNKTSVRASNVKQRSPTGRPRYSRTEIVSDELCKDVINRLRPTLPAPQTCDLIDINPGSGIWSQKLHAVLKPRRHVLVEPALRTHYSDDLTPLLDAEDSKYRHTGLLEDALNPSSGLLSENVTNQLDAHKNGPRVNPSLLITANLSGASLKMNNYAGTQSRKFFDDLYLSLWRIRSNIHRYGLVRLMVWIPDDEKDAYIPRTVSARRKQAVMLEASHHITEVAGTSTQTKTTRLRRWPELDREDAARVAAIEAATGNKAPASRRDSMPVPHLLTVEPVPKEIRKVAFTTDAEWVPRFLALEERLRRDDAAWFKKYAYVKYPPRGLMDTPDRRAWRELRRRAKTAYTTHMKAVGLIKEERELVAEWKRLIISPPDHGFMDHEKHLKARAESLQQQIKKLNRTNRSFAEKAIDDCRAYDMVPPVMAWNQRQSEPLIVHAGEFDPRDRPMALLDVTPRPDFLLKINTHDKMVCFGHVVGQLYPYFVKSVAEGLRSLVHEGLDDFVATIPGIHDPTKGGWYDLNAIRVRSLPADMFVEIALAYERWPFRQSTESILMLAADPQAAYSLGDDD</sequence>
<dbReference type="Proteomes" id="UP001161757">
    <property type="component" value="Unassembled WGS sequence"/>
</dbReference>
<comment type="caution">
    <text evidence="3">The sequence shown here is derived from an EMBL/GenBank/DDBJ whole genome shotgun (WGS) entry which is preliminary data.</text>
</comment>
<dbReference type="EMBL" id="JAJGCB010000018">
    <property type="protein sequence ID" value="KAJ8988391.1"/>
    <property type="molecule type" value="Genomic_DNA"/>
</dbReference>
<feature type="coiled-coil region" evidence="1">
    <location>
        <begin position="396"/>
        <end position="423"/>
    </location>
</feature>
<evidence type="ECO:0000256" key="2">
    <source>
        <dbReference type="SAM" id="MobiDB-lite"/>
    </source>
</evidence>
<accession>A0AAN6EQE5</accession>
<protein>
    <recommendedName>
        <fullName evidence="5">rRNA adenine N(6)-methyltransferase</fullName>
    </recommendedName>
</protein>
<feature type="compositionally biased region" description="Polar residues" evidence="2">
    <location>
        <begin position="17"/>
        <end position="31"/>
    </location>
</feature>
<keyword evidence="1" id="KW-0175">Coiled coil</keyword>
<evidence type="ECO:0000313" key="3">
    <source>
        <dbReference type="EMBL" id="KAJ8988391.1"/>
    </source>
</evidence>